<gene>
    <name evidence="2" type="ORF">OCV61_13930</name>
</gene>
<accession>A0ABT2TWA5</accession>
<dbReference type="Pfam" id="PF00069">
    <property type="entry name" value="Pkinase"/>
    <property type="match status" value="1"/>
</dbReference>
<evidence type="ECO:0000313" key="2">
    <source>
        <dbReference type="EMBL" id="MCU6766495.1"/>
    </source>
</evidence>
<keyword evidence="2" id="KW-0723">Serine/threonine-protein kinase</keyword>
<dbReference type="SMART" id="SM00220">
    <property type="entry name" value="S_TKc"/>
    <property type="match status" value="1"/>
</dbReference>
<proteinExistence type="predicted"/>
<organism evidence="2 3">
    <name type="scientific">Blautia ammoniilytica</name>
    <dbReference type="NCBI Taxonomy" id="2981782"/>
    <lineage>
        <taxon>Bacteria</taxon>
        <taxon>Bacillati</taxon>
        <taxon>Bacillota</taxon>
        <taxon>Clostridia</taxon>
        <taxon>Lachnospirales</taxon>
        <taxon>Lachnospiraceae</taxon>
        <taxon>Blautia</taxon>
    </lineage>
</organism>
<sequence length="237" mass="27115">METMNLYDNLLEAVHYEYDTIRFFKKSEQREVSLVRHKSSGTLYVFKHFSGNSEVYRKLLAIYCPNLPQIMEVGEKEGRTALLEEYVQGDNLGEFLEGGLLTSREARQITRKLCSALWVLHSMGVVHRDVKPENIIIRGKEVVLIDFDASRIYKNNNREDTQILGTTGYAAPEQYGLSQSDGRADIYALGILLNIMLTGEHPSRKLAGGRMGRIVQRCTMVSPEKRYKNILHLMEIL</sequence>
<dbReference type="GO" id="GO:0004674">
    <property type="term" value="F:protein serine/threonine kinase activity"/>
    <property type="evidence" value="ECO:0007669"/>
    <property type="project" value="UniProtKB-KW"/>
</dbReference>
<dbReference type="PROSITE" id="PS50011">
    <property type="entry name" value="PROTEIN_KINASE_DOM"/>
    <property type="match status" value="1"/>
</dbReference>
<dbReference type="PANTHER" id="PTHR24347">
    <property type="entry name" value="SERINE/THREONINE-PROTEIN KINASE"/>
    <property type="match status" value="1"/>
</dbReference>
<keyword evidence="3" id="KW-1185">Reference proteome</keyword>
<dbReference type="InterPro" id="IPR000719">
    <property type="entry name" value="Prot_kinase_dom"/>
</dbReference>
<evidence type="ECO:0000313" key="3">
    <source>
        <dbReference type="Proteomes" id="UP001652409"/>
    </source>
</evidence>
<dbReference type="SUPFAM" id="SSF56112">
    <property type="entry name" value="Protein kinase-like (PK-like)"/>
    <property type="match status" value="1"/>
</dbReference>
<feature type="domain" description="Protein kinase" evidence="1">
    <location>
        <begin position="1"/>
        <end position="237"/>
    </location>
</feature>
<dbReference type="EMBL" id="JAOQJL010000031">
    <property type="protein sequence ID" value="MCU6766495.1"/>
    <property type="molecule type" value="Genomic_DNA"/>
</dbReference>
<dbReference type="Proteomes" id="UP001652409">
    <property type="component" value="Unassembled WGS sequence"/>
</dbReference>
<keyword evidence="2" id="KW-0418">Kinase</keyword>
<dbReference type="CDD" id="cd14014">
    <property type="entry name" value="STKc_PknB_like"/>
    <property type="match status" value="1"/>
</dbReference>
<keyword evidence="2" id="KW-0808">Transferase</keyword>
<dbReference type="InterPro" id="IPR008271">
    <property type="entry name" value="Ser/Thr_kinase_AS"/>
</dbReference>
<protein>
    <submittedName>
        <fullName evidence="2">Serine/threonine protein kinase</fullName>
    </submittedName>
</protein>
<comment type="caution">
    <text evidence="2">The sequence shown here is derived from an EMBL/GenBank/DDBJ whole genome shotgun (WGS) entry which is preliminary data.</text>
</comment>
<reference evidence="2 3" key="1">
    <citation type="journal article" date="2021" name="ISME Commun">
        <title>Automated analysis of genomic sequences facilitates high-throughput and comprehensive description of bacteria.</title>
        <authorList>
            <person name="Hitch T.C.A."/>
        </authorList>
    </citation>
    <scope>NUCLEOTIDE SEQUENCE [LARGE SCALE GENOMIC DNA]</scope>
    <source>
        <strain evidence="2 3">Sanger_23</strain>
    </source>
</reference>
<dbReference type="Gene3D" id="1.10.510.10">
    <property type="entry name" value="Transferase(Phosphotransferase) domain 1"/>
    <property type="match status" value="1"/>
</dbReference>
<dbReference type="RefSeq" id="WP_158422306.1">
    <property type="nucleotide sequence ID" value="NZ_JAOQJL010000031.1"/>
</dbReference>
<name>A0ABT2TWA5_9FIRM</name>
<evidence type="ECO:0000259" key="1">
    <source>
        <dbReference type="PROSITE" id="PS50011"/>
    </source>
</evidence>
<dbReference type="InterPro" id="IPR011009">
    <property type="entry name" value="Kinase-like_dom_sf"/>
</dbReference>
<dbReference type="PROSITE" id="PS00108">
    <property type="entry name" value="PROTEIN_KINASE_ST"/>
    <property type="match status" value="1"/>
</dbReference>